<gene>
    <name evidence="1" type="ORF">BDR25DRAFT_362981</name>
</gene>
<reference evidence="1" key="1">
    <citation type="journal article" date="2020" name="Stud. Mycol.">
        <title>101 Dothideomycetes genomes: a test case for predicting lifestyles and emergence of pathogens.</title>
        <authorList>
            <person name="Haridas S."/>
            <person name="Albert R."/>
            <person name="Binder M."/>
            <person name="Bloem J."/>
            <person name="Labutti K."/>
            <person name="Salamov A."/>
            <person name="Andreopoulos B."/>
            <person name="Baker S."/>
            <person name="Barry K."/>
            <person name="Bills G."/>
            <person name="Bluhm B."/>
            <person name="Cannon C."/>
            <person name="Castanera R."/>
            <person name="Culley D."/>
            <person name="Daum C."/>
            <person name="Ezra D."/>
            <person name="Gonzalez J."/>
            <person name="Henrissat B."/>
            <person name="Kuo A."/>
            <person name="Liang C."/>
            <person name="Lipzen A."/>
            <person name="Lutzoni F."/>
            <person name="Magnuson J."/>
            <person name="Mondo S."/>
            <person name="Nolan M."/>
            <person name="Ohm R."/>
            <person name="Pangilinan J."/>
            <person name="Park H.-J."/>
            <person name="Ramirez L."/>
            <person name="Alfaro M."/>
            <person name="Sun H."/>
            <person name="Tritt A."/>
            <person name="Yoshinaga Y."/>
            <person name="Zwiers L.-H."/>
            <person name="Turgeon B."/>
            <person name="Goodwin S."/>
            <person name="Spatafora J."/>
            <person name="Crous P."/>
            <person name="Grigoriev I."/>
        </authorList>
    </citation>
    <scope>NUCLEOTIDE SEQUENCE</scope>
    <source>
        <strain evidence="1">ATCC 200398</strain>
    </source>
</reference>
<name>A0ACB6Q8N3_9PLEO</name>
<sequence length="426" mass="47856">MLHACVDTITSTGNVCGFECNQAILVRLIQNGPNEIRRIPFHCKCCIPIICSSGSHSQERSNFATSWTTCIPNFVIFFHEAVQTLTIKKPLRIYKAAAARTDPNQWNKGDVQPLGMEHCFYPTQGWAAEGLVGTHLDPRIGFFVRHDPHSLTLDVLTPRVQQPTWGLILAREHLAASTENSPGVSAHFSHLPVARFTHGISYLEVLGRLLYLLPSILSIPGVTSRCGFEAGNLRLERYWNSYPKSQLLFKIKRQPKKLRKPRLMVRIAPNELHINHPDASQNMAKVGWGFTKNAAFYEVLSFPGFSIIETASERHRILRQHRWLRAICSSDSRILLRKASPLHRASDVSKQFSELLHATLTWVGRLSPTATAFFIPNPFKVNDCFGKAFFKSMPTSEIPLIQLLLALISAIIDIPVVRTPPKSTAL</sequence>
<accession>A0ACB6Q8N3</accession>
<keyword evidence="2" id="KW-1185">Reference proteome</keyword>
<dbReference type="EMBL" id="MU003552">
    <property type="protein sequence ID" value="KAF2463254.1"/>
    <property type="molecule type" value="Genomic_DNA"/>
</dbReference>
<organism evidence="1 2">
    <name type="scientific">Lindgomyces ingoldianus</name>
    <dbReference type="NCBI Taxonomy" id="673940"/>
    <lineage>
        <taxon>Eukaryota</taxon>
        <taxon>Fungi</taxon>
        <taxon>Dikarya</taxon>
        <taxon>Ascomycota</taxon>
        <taxon>Pezizomycotina</taxon>
        <taxon>Dothideomycetes</taxon>
        <taxon>Pleosporomycetidae</taxon>
        <taxon>Pleosporales</taxon>
        <taxon>Lindgomycetaceae</taxon>
        <taxon>Lindgomyces</taxon>
    </lineage>
</organism>
<evidence type="ECO:0000313" key="2">
    <source>
        <dbReference type="Proteomes" id="UP000799755"/>
    </source>
</evidence>
<comment type="caution">
    <text evidence="1">The sequence shown here is derived from an EMBL/GenBank/DDBJ whole genome shotgun (WGS) entry which is preliminary data.</text>
</comment>
<evidence type="ECO:0000313" key="1">
    <source>
        <dbReference type="EMBL" id="KAF2463254.1"/>
    </source>
</evidence>
<dbReference type="Proteomes" id="UP000799755">
    <property type="component" value="Unassembled WGS sequence"/>
</dbReference>
<proteinExistence type="predicted"/>
<protein>
    <submittedName>
        <fullName evidence="1">Uncharacterized protein</fullName>
    </submittedName>
</protein>